<keyword evidence="1" id="KW-0812">Transmembrane</keyword>
<dbReference type="RefSeq" id="WP_073312489.1">
    <property type="nucleotide sequence ID" value="NZ_CAJKGR010000028.1"/>
</dbReference>
<reference evidence="3" key="1">
    <citation type="submission" date="2016-11" db="EMBL/GenBank/DDBJ databases">
        <authorList>
            <person name="Varghese N."/>
            <person name="Submissions S."/>
        </authorList>
    </citation>
    <scope>NUCLEOTIDE SEQUENCE [LARGE SCALE GENOMIC DNA]</scope>
    <source>
        <strain evidence="3">DSM 26884</strain>
    </source>
</reference>
<dbReference type="GeneID" id="92710538"/>
<feature type="transmembrane region" description="Helical" evidence="1">
    <location>
        <begin position="61"/>
        <end position="79"/>
    </location>
</feature>
<organism evidence="2 3">
    <name type="scientific">Bacteroides stercorirosoris</name>
    <dbReference type="NCBI Taxonomy" id="871324"/>
    <lineage>
        <taxon>Bacteria</taxon>
        <taxon>Pseudomonadati</taxon>
        <taxon>Bacteroidota</taxon>
        <taxon>Bacteroidia</taxon>
        <taxon>Bacteroidales</taxon>
        <taxon>Bacteroidaceae</taxon>
        <taxon>Bacteroides</taxon>
    </lineage>
</organism>
<sequence>MKILDKVSSWIDKLDAKIFGKEGYQPLAGQGFIMALKVAIGVGVVLFLVQMLTTGKTAQNWVAGIGAVAILAAMVMKILPNFKGKTLSIGAKIGYGFFCLLLTSLALQLAMWIIMFLLLLLVLYIMFYFLGGSSSKGGSRKVTRDDCYHCEIRGAGRRVCLKESEYEGKEVECNSFNPANCPHYIKR</sequence>
<feature type="transmembrane region" description="Helical" evidence="1">
    <location>
        <begin position="109"/>
        <end position="131"/>
    </location>
</feature>
<dbReference type="AlphaFoldDB" id="A0A1M6AKH6"/>
<dbReference type="EMBL" id="FQZN01000001">
    <property type="protein sequence ID" value="SHI36917.1"/>
    <property type="molecule type" value="Genomic_DNA"/>
</dbReference>
<dbReference type="eggNOG" id="ENOG503037B">
    <property type="taxonomic scope" value="Bacteria"/>
</dbReference>
<keyword evidence="1" id="KW-0472">Membrane</keyword>
<proteinExistence type="predicted"/>
<feature type="transmembrane region" description="Helical" evidence="1">
    <location>
        <begin position="27"/>
        <end position="49"/>
    </location>
</feature>
<evidence type="ECO:0000256" key="1">
    <source>
        <dbReference type="SAM" id="Phobius"/>
    </source>
</evidence>
<evidence type="ECO:0000313" key="2">
    <source>
        <dbReference type="EMBL" id="SHI36917.1"/>
    </source>
</evidence>
<protein>
    <submittedName>
        <fullName evidence="2">Uncharacterized protein</fullName>
    </submittedName>
</protein>
<accession>A0A1M6AKH6</accession>
<dbReference type="Proteomes" id="UP000184192">
    <property type="component" value="Unassembled WGS sequence"/>
</dbReference>
<gene>
    <name evidence="2" type="ORF">SAMN05444350_101298</name>
</gene>
<name>A0A1M6AKH6_9BACE</name>
<keyword evidence="1" id="KW-1133">Transmembrane helix</keyword>
<evidence type="ECO:0000313" key="3">
    <source>
        <dbReference type="Proteomes" id="UP000184192"/>
    </source>
</evidence>
<keyword evidence="3" id="KW-1185">Reference proteome</keyword>